<evidence type="ECO:0000256" key="1">
    <source>
        <dbReference type="PROSITE-ProRule" id="PRU00076"/>
    </source>
</evidence>
<feature type="transmembrane region" description="Helical" evidence="2">
    <location>
        <begin position="374"/>
        <end position="393"/>
    </location>
</feature>
<feature type="transmembrane region" description="Helical" evidence="2">
    <location>
        <begin position="439"/>
        <end position="459"/>
    </location>
</feature>
<evidence type="ECO:0000256" key="2">
    <source>
        <dbReference type="SAM" id="Phobius"/>
    </source>
</evidence>
<feature type="transmembrane region" description="Helical" evidence="2">
    <location>
        <begin position="288"/>
        <end position="308"/>
    </location>
</feature>
<dbReference type="EMBL" id="CAJGYM010000001">
    <property type="protein sequence ID" value="CAD6184786.1"/>
    <property type="molecule type" value="Genomic_DNA"/>
</dbReference>
<keyword evidence="2" id="KW-0812">Transmembrane</keyword>
<name>A0A8S1GNN9_9PELO</name>
<feature type="domain" description="EGF-like" evidence="3">
    <location>
        <begin position="193"/>
        <end position="229"/>
    </location>
</feature>
<dbReference type="PROSITE" id="PS00022">
    <property type="entry name" value="EGF_1"/>
    <property type="match status" value="1"/>
</dbReference>
<dbReference type="Proteomes" id="UP000835052">
    <property type="component" value="Unassembled WGS sequence"/>
</dbReference>
<gene>
    <name evidence="4" type="ORF">CAUJ_LOCUS705</name>
</gene>
<proteinExistence type="predicted"/>
<sequence>MEVLEHLKVLTSLNASQDFKLFYVNEEASKMFRSTLTVRVVDVFDLTQFSTPIVFNASVSDHNSNVSAICQLPKNCAAASCSLTDSLEFYGLSENLKAKVSVLAAGQTTKLTCRDGSQHLESCSSRGQLVPHPTMFNCATDYVEPLETAKKSVSSCNKCFKRGTESCGPADENSTDLYCNCSPDYMMSTCWKKVDLCVNVTCSNHGTCQMLDVEAVCECDFGYEGDLCEVDRNPASHRNSSSFIGRIDLADATAMVAVQLSFWSVLGLLSKLLGKVIIANDEDDPQEIYQTLRGVILTFATMCVLFFYNPNFLRISPTTCRLYFLIVHFAFGWACSQWIFEGFNVNEVLRCRQKNQWDLDFESRKRMYFGAMPRILPCFLFLISVYVIIYNANWSKIASTWTCLGVTCELTTNLWLPIGFFLLCMGLLATAFAENSYLVIQFVYSLSKLGFTLFSKRALRRPLLHLKVRSELEKFDGFKMGQVTEKCLRNVTWSLCGIWCLELLWVFTILASDHPKDKVFAGSAFLLSFAYCFISAAQGIITCPSTYAKASHFFMERLPPFLAPQFEPVQFWTRKERLARKAAKMNKERPEGTDPFSDPASEEYIPENAVAYMEHRWKRKGSELFEQKIQVEEIFTTLLLGELKSLRKSNASHFRDVQIMHLFVQWKQKVMQKGPEKYFQHNISVILEKTRLCTVDPDGNVELREFFVVPPISPVFLRPDVLAPERLEQEALINCVEELLKQGEDGKPRKLENGEGGDIGEIDAEDFLQRSFVAARRQVSEGHSFLEAAQNL</sequence>
<dbReference type="SUPFAM" id="SSF57196">
    <property type="entry name" value="EGF/Laminin"/>
    <property type="match status" value="1"/>
</dbReference>
<dbReference type="SMART" id="SM00181">
    <property type="entry name" value="EGF"/>
    <property type="match status" value="1"/>
</dbReference>
<keyword evidence="2" id="KW-1133">Transmembrane helix</keyword>
<dbReference type="PROSITE" id="PS01186">
    <property type="entry name" value="EGF_2"/>
    <property type="match status" value="1"/>
</dbReference>
<feature type="transmembrane region" description="Helical" evidence="2">
    <location>
        <begin position="524"/>
        <end position="547"/>
    </location>
</feature>
<dbReference type="PROSITE" id="PS50026">
    <property type="entry name" value="EGF_3"/>
    <property type="match status" value="1"/>
</dbReference>
<feature type="transmembrane region" description="Helical" evidence="2">
    <location>
        <begin position="491"/>
        <end position="512"/>
    </location>
</feature>
<keyword evidence="1" id="KW-1015">Disulfide bond</keyword>
<evidence type="ECO:0000313" key="5">
    <source>
        <dbReference type="Proteomes" id="UP000835052"/>
    </source>
</evidence>
<comment type="caution">
    <text evidence="4">The sequence shown here is derived from an EMBL/GenBank/DDBJ whole genome shotgun (WGS) entry which is preliminary data.</text>
</comment>
<protein>
    <recommendedName>
        <fullName evidence="3">EGF-like domain-containing protein</fullName>
    </recommendedName>
</protein>
<evidence type="ECO:0000313" key="4">
    <source>
        <dbReference type="EMBL" id="CAD6184786.1"/>
    </source>
</evidence>
<feature type="transmembrane region" description="Helical" evidence="2">
    <location>
        <begin position="414"/>
        <end position="433"/>
    </location>
</feature>
<comment type="caution">
    <text evidence="1">Lacks conserved residue(s) required for the propagation of feature annotation.</text>
</comment>
<feature type="disulfide bond" evidence="1">
    <location>
        <begin position="219"/>
        <end position="228"/>
    </location>
</feature>
<dbReference type="CDD" id="cd00054">
    <property type="entry name" value="EGF_CA"/>
    <property type="match status" value="1"/>
</dbReference>
<reference evidence="4" key="1">
    <citation type="submission" date="2020-10" db="EMBL/GenBank/DDBJ databases">
        <authorList>
            <person name="Kikuchi T."/>
        </authorList>
    </citation>
    <scope>NUCLEOTIDE SEQUENCE</scope>
    <source>
        <strain evidence="4">NKZ352</strain>
    </source>
</reference>
<organism evidence="4 5">
    <name type="scientific">Caenorhabditis auriculariae</name>
    <dbReference type="NCBI Taxonomy" id="2777116"/>
    <lineage>
        <taxon>Eukaryota</taxon>
        <taxon>Metazoa</taxon>
        <taxon>Ecdysozoa</taxon>
        <taxon>Nematoda</taxon>
        <taxon>Chromadorea</taxon>
        <taxon>Rhabditida</taxon>
        <taxon>Rhabditina</taxon>
        <taxon>Rhabditomorpha</taxon>
        <taxon>Rhabditoidea</taxon>
        <taxon>Rhabditidae</taxon>
        <taxon>Peloderinae</taxon>
        <taxon>Caenorhabditis</taxon>
    </lineage>
</organism>
<evidence type="ECO:0000259" key="3">
    <source>
        <dbReference type="PROSITE" id="PS50026"/>
    </source>
</evidence>
<keyword evidence="5" id="KW-1185">Reference proteome</keyword>
<dbReference type="OrthoDB" id="5845450at2759"/>
<dbReference type="AlphaFoldDB" id="A0A8S1GNN9"/>
<dbReference type="InterPro" id="IPR000742">
    <property type="entry name" value="EGF"/>
</dbReference>
<feature type="transmembrane region" description="Helical" evidence="2">
    <location>
        <begin position="320"/>
        <end position="340"/>
    </location>
</feature>
<dbReference type="Gene3D" id="2.10.25.10">
    <property type="entry name" value="Laminin"/>
    <property type="match status" value="1"/>
</dbReference>
<keyword evidence="2" id="KW-0472">Membrane</keyword>
<keyword evidence="1" id="KW-0245">EGF-like domain</keyword>
<accession>A0A8S1GNN9</accession>